<sequence length="177" mass="19180">MLDLIAIPDVLQVLTGAPLAVPGLPPTDAATNSGRPSGKRVFTGEWLMDGCDCHTYTDGYAGELVRDWNGWCVFRTSRAVAEVIVAHHQNTFIGLMAEHAGRGEHPTDAWLATLSESALITWLGPLIVIDSRLHTDDPTQAEITTPDAEGLYTIGWGWCWDAVDIADVHTVHGAIRP</sequence>
<comment type="caution">
    <text evidence="1">The sequence shown here is derived from an EMBL/GenBank/DDBJ whole genome shotgun (WGS) entry which is preliminary data.</text>
</comment>
<proteinExistence type="predicted"/>
<dbReference type="Proteomes" id="UP000624325">
    <property type="component" value="Unassembled WGS sequence"/>
</dbReference>
<reference evidence="1 2" key="1">
    <citation type="submission" date="2021-01" db="EMBL/GenBank/DDBJ databases">
        <title>Whole genome shotgun sequence of Asanoa iriomotensis NBRC 100142.</title>
        <authorList>
            <person name="Komaki H."/>
            <person name="Tamura T."/>
        </authorList>
    </citation>
    <scope>NUCLEOTIDE SEQUENCE [LARGE SCALE GENOMIC DNA]</scope>
    <source>
        <strain evidence="1 2">NBRC 100142</strain>
    </source>
</reference>
<evidence type="ECO:0000313" key="1">
    <source>
        <dbReference type="EMBL" id="GIF59284.1"/>
    </source>
</evidence>
<evidence type="ECO:0000313" key="2">
    <source>
        <dbReference type="Proteomes" id="UP000624325"/>
    </source>
</evidence>
<keyword evidence="2" id="KW-1185">Reference proteome</keyword>
<gene>
    <name evidence="1" type="ORF">Air01nite_53790</name>
</gene>
<dbReference type="EMBL" id="BONC01000044">
    <property type="protein sequence ID" value="GIF59284.1"/>
    <property type="molecule type" value="Genomic_DNA"/>
</dbReference>
<organism evidence="1 2">
    <name type="scientific">Asanoa iriomotensis</name>
    <dbReference type="NCBI Taxonomy" id="234613"/>
    <lineage>
        <taxon>Bacteria</taxon>
        <taxon>Bacillati</taxon>
        <taxon>Actinomycetota</taxon>
        <taxon>Actinomycetes</taxon>
        <taxon>Micromonosporales</taxon>
        <taxon>Micromonosporaceae</taxon>
        <taxon>Asanoa</taxon>
    </lineage>
</organism>
<dbReference type="RefSeq" id="WP_203706119.1">
    <property type="nucleotide sequence ID" value="NZ_BAAALU010000018.1"/>
</dbReference>
<name>A0ABQ4C921_9ACTN</name>
<accession>A0ABQ4C921</accession>
<protein>
    <submittedName>
        <fullName evidence="1">Uncharacterized protein</fullName>
    </submittedName>
</protein>